<accession>A0ABT0XMU5</accession>
<dbReference type="Proteomes" id="UP001203665">
    <property type="component" value="Unassembled WGS sequence"/>
</dbReference>
<sequence>MIFTFTCSLNKKKPTIAVKIIPIPLKDIKAYISNRSPEEFIGLLQEQENYLNMKIKQLQMMKKIISDMKKNTKHAIKVDTSEIKVEYQKEEPILITKAHPSIEDNVIYHSIIEHNNVLNELNMNTYLTAVGCSTPKK</sequence>
<evidence type="ECO:0000313" key="1">
    <source>
        <dbReference type="EMBL" id="MCM2677229.1"/>
    </source>
</evidence>
<organism evidence="1 2">
    <name type="scientific">Alkalicoccobacillus plakortidis</name>
    <dbReference type="NCBI Taxonomy" id="444060"/>
    <lineage>
        <taxon>Bacteria</taxon>
        <taxon>Bacillati</taxon>
        <taxon>Bacillota</taxon>
        <taxon>Bacilli</taxon>
        <taxon>Bacillales</taxon>
        <taxon>Bacillaceae</taxon>
        <taxon>Alkalicoccobacillus</taxon>
    </lineage>
</organism>
<dbReference type="RefSeq" id="WP_251610795.1">
    <property type="nucleotide sequence ID" value="NZ_JAMQJY010000003.1"/>
</dbReference>
<reference evidence="1" key="1">
    <citation type="submission" date="2022-06" db="EMBL/GenBank/DDBJ databases">
        <title>Alkalicoccobacillus porphyridii sp. nov., isolated from a marine red alga, Porphyridium purpureum and reclassification of Shouchella plakortidis and Shouchella gibsonii as Alkalicoccobacillus plakortidis comb. nov. and Alkalicoccobacillus gibsonii comb. nov.</title>
        <authorList>
            <person name="Kim K.H."/>
            <person name="Lee J.K."/>
            <person name="Han D.M."/>
            <person name="Baek J.H."/>
            <person name="Jeon C.O."/>
        </authorList>
    </citation>
    <scope>NUCLEOTIDE SEQUENCE</scope>
    <source>
        <strain evidence="1">DSM 19153</strain>
    </source>
</reference>
<dbReference type="EMBL" id="JAMQJY010000003">
    <property type="protein sequence ID" value="MCM2677229.1"/>
    <property type="molecule type" value="Genomic_DNA"/>
</dbReference>
<comment type="caution">
    <text evidence="1">The sequence shown here is derived from an EMBL/GenBank/DDBJ whole genome shotgun (WGS) entry which is preliminary data.</text>
</comment>
<proteinExistence type="predicted"/>
<gene>
    <name evidence="1" type="ORF">NDM98_18510</name>
</gene>
<protein>
    <submittedName>
        <fullName evidence="1">Uncharacterized protein</fullName>
    </submittedName>
</protein>
<keyword evidence="2" id="KW-1185">Reference proteome</keyword>
<name>A0ABT0XMU5_9BACI</name>
<evidence type="ECO:0000313" key="2">
    <source>
        <dbReference type="Proteomes" id="UP001203665"/>
    </source>
</evidence>